<feature type="domain" description="WH1" evidence="10">
    <location>
        <begin position="36"/>
        <end position="147"/>
    </location>
</feature>
<dbReference type="CDD" id="cd00132">
    <property type="entry name" value="CRIB"/>
    <property type="match status" value="1"/>
</dbReference>
<evidence type="ECO:0000256" key="8">
    <source>
        <dbReference type="SAM" id="MobiDB-lite"/>
    </source>
</evidence>
<dbReference type="SUPFAM" id="SSF50729">
    <property type="entry name" value="PH domain-like"/>
    <property type="match status" value="1"/>
</dbReference>
<feature type="domain" description="WH2" evidence="11">
    <location>
        <begin position="440"/>
        <end position="457"/>
    </location>
</feature>
<feature type="compositionally biased region" description="Basic residues" evidence="8">
    <location>
        <begin position="187"/>
        <end position="206"/>
    </location>
</feature>
<keyword evidence="3" id="KW-0963">Cytoplasm</keyword>
<feature type="compositionally biased region" description="Gly residues" evidence="8">
    <location>
        <begin position="394"/>
        <end position="404"/>
    </location>
</feature>
<keyword evidence="13" id="KW-1185">Reference proteome</keyword>
<dbReference type="VEuPathDB" id="VectorBase:RSAN_045064"/>
<organism evidence="12 13">
    <name type="scientific">Rhipicephalus sanguineus</name>
    <name type="common">Brown dog tick</name>
    <name type="synonym">Ixodes sanguineus</name>
    <dbReference type="NCBI Taxonomy" id="34632"/>
    <lineage>
        <taxon>Eukaryota</taxon>
        <taxon>Metazoa</taxon>
        <taxon>Ecdysozoa</taxon>
        <taxon>Arthropoda</taxon>
        <taxon>Chelicerata</taxon>
        <taxon>Arachnida</taxon>
        <taxon>Acari</taxon>
        <taxon>Parasitiformes</taxon>
        <taxon>Ixodida</taxon>
        <taxon>Ixodoidea</taxon>
        <taxon>Ixodidae</taxon>
        <taxon>Rhipicephalinae</taxon>
        <taxon>Rhipicephalus</taxon>
        <taxon>Rhipicephalus</taxon>
    </lineage>
</organism>
<dbReference type="FunFam" id="2.30.29.30:FF:000130">
    <property type="entry name" value="neural Wiskott-Aldrich syndrome protein"/>
    <property type="match status" value="1"/>
</dbReference>
<dbReference type="SMART" id="SM00461">
    <property type="entry name" value="WH1"/>
    <property type="match status" value="1"/>
</dbReference>
<dbReference type="Gene3D" id="3.90.810.10">
    <property type="entry name" value="CRIB domain"/>
    <property type="match status" value="2"/>
</dbReference>
<evidence type="ECO:0000259" key="11">
    <source>
        <dbReference type="PROSITE" id="PS51082"/>
    </source>
</evidence>
<dbReference type="InterPro" id="IPR000697">
    <property type="entry name" value="WH1/EVH1_dom"/>
</dbReference>
<dbReference type="GO" id="GO:0007015">
    <property type="term" value="P:actin filament organization"/>
    <property type="evidence" value="ECO:0007669"/>
    <property type="project" value="InterPro"/>
</dbReference>
<dbReference type="InterPro" id="IPR000095">
    <property type="entry name" value="CRIB_dom"/>
</dbReference>
<dbReference type="Pfam" id="PF02205">
    <property type="entry name" value="WH2"/>
    <property type="match status" value="2"/>
</dbReference>
<evidence type="ECO:0000259" key="9">
    <source>
        <dbReference type="PROSITE" id="PS50108"/>
    </source>
</evidence>
<accession>A0A9D4QBF1</accession>
<feature type="compositionally biased region" description="Pro residues" evidence="8">
    <location>
        <begin position="308"/>
        <end position="337"/>
    </location>
</feature>
<dbReference type="FunFam" id="3.90.810.10:FF:000003">
    <property type="entry name" value="Neural Wiskott-Aldrich syndrome protein-like"/>
    <property type="match status" value="1"/>
</dbReference>
<evidence type="ECO:0000313" key="12">
    <source>
        <dbReference type="EMBL" id="KAH7975302.1"/>
    </source>
</evidence>
<feature type="domain" description="CRIB" evidence="9">
    <location>
        <begin position="212"/>
        <end position="225"/>
    </location>
</feature>
<dbReference type="PROSITE" id="PS50229">
    <property type="entry name" value="WH1"/>
    <property type="match status" value="1"/>
</dbReference>
<dbReference type="Pfam" id="PF00786">
    <property type="entry name" value="PBD"/>
    <property type="match status" value="1"/>
</dbReference>
<evidence type="ECO:0000256" key="3">
    <source>
        <dbReference type="ARBA" id="ARBA00022490"/>
    </source>
</evidence>
<feature type="domain" description="WH2" evidence="11">
    <location>
        <begin position="407"/>
        <end position="424"/>
    </location>
</feature>
<dbReference type="CDD" id="cd01205">
    <property type="entry name" value="EVH1_WASP-like"/>
    <property type="match status" value="1"/>
</dbReference>
<dbReference type="GO" id="GO:0003779">
    <property type="term" value="F:actin binding"/>
    <property type="evidence" value="ECO:0007669"/>
    <property type="project" value="InterPro"/>
</dbReference>
<evidence type="ECO:0000256" key="1">
    <source>
        <dbReference type="ARBA" id="ARBA00004123"/>
    </source>
</evidence>
<feature type="region of interest" description="Disordered" evidence="8">
    <location>
        <begin position="284"/>
        <end position="406"/>
    </location>
</feature>
<dbReference type="InterPro" id="IPR003124">
    <property type="entry name" value="WH2_dom"/>
</dbReference>
<gene>
    <name evidence="12" type="ORF">HPB52_000563</name>
</gene>
<evidence type="ECO:0008006" key="14">
    <source>
        <dbReference type="Google" id="ProtNLM"/>
    </source>
</evidence>
<evidence type="ECO:0000256" key="2">
    <source>
        <dbReference type="ARBA" id="ARBA00004245"/>
    </source>
</evidence>
<reference evidence="12" key="2">
    <citation type="submission" date="2021-09" db="EMBL/GenBank/DDBJ databases">
        <authorList>
            <person name="Jia N."/>
            <person name="Wang J."/>
            <person name="Shi W."/>
            <person name="Du L."/>
            <person name="Sun Y."/>
            <person name="Zhan W."/>
            <person name="Jiang J."/>
            <person name="Wang Q."/>
            <person name="Zhang B."/>
            <person name="Ji P."/>
            <person name="Sakyi L.B."/>
            <person name="Cui X."/>
            <person name="Yuan T."/>
            <person name="Jiang B."/>
            <person name="Yang W."/>
            <person name="Lam T.T.-Y."/>
            <person name="Chang Q."/>
            <person name="Ding S."/>
            <person name="Wang X."/>
            <person name="Zhu J."/>
            <person name="Ruan X."/>
            <person name="Zhao L."/>
            <person name="Wei J."/>
            <person name="Que T."/>
            <person name="Du C."/>
            <person name="Cheng J."/>
            <person name="Dai P."/>
            <person name="Han X."/>
            <person name="Huang E."/>
            <person name="Gao Y."/>
            <person name="Liu J."/>
            <person name="Shao H."/>
            <person name="Ye R."/>
            <person name="Li L."/>
            <person name="Wei W."/>
            <person name="Wang X."/>
            <person name="Wang C."/>
            <person name="Huo Q."/>
            <person name="Li W."/>
            <person name="Guo W."/>
            <person name="Chen H."/>
            <person name="Chen S."/>
            <person name="Zhou L."/>
            <person name="Zhou L."/>
            <person name="Ni X."/>
            <person name="Tian J."/>
            <person name="Zhou Y."/>
            <person name="Sheng Y."/>
            <person name="Liu T."/>
            <person name="Pan Y."/>
            <person name="Xia L."/>
            <person name="Li J."/>
            <person name="Zhao F."/>
            <person name="Cao W."/>
        </authorList>
    </citation>
    <scope>NUCLEOTIDE SEQUENCE</scope>
    <source>
        <strain evidence="12">Rsan-2018</strain>
        <tissue evidence="12">Larvae</tissue>
    </source>
</reference>
<evidence type="ECO:0000256" key="4">
    <source>
        <dbReference type="ARBA" id="ARBA00022553"/>
    </source>
</evidence>
<dbReference type="AlphaFoldDB" id="A0A9D4QBF1"/>
<dbReference type="InterPro" id="IPR011026">
    <property type="entry name" value="WAS_C"/>
</dbReference>
<comment type="caution">
    <text evidence="12">The sequence shown here is derived from an EMBL/GenBank/DDBJ whole genome shotgun (WGS) entry which is preliminary data.</text>
</comment>
<evidence type="ECO:0000256" key="5">
    <source>
        <dbReference type="ARBA" id="ARBA00022737"/>
    </source>
</evidence>
<dbReference type="InterPro" id="IPR011993">
    <property type="entry name" value="PH-like_dom_sf"/>
</dbReference>
<dbReference type="SMART" id="SM00285">
    <property type="entry name" value="PBD"/>
    <property type="match status" value="1"/>
</dbReference>
<dbReference type="SUPFAM" id="SSF47912">
    <property type="entry name" value="Wiscott-Aldrich syndrome protein, WASP, C-terminal domain"/>
    <property type="match status" value="1"/>
</dbReference>
<feature type="region of interest" description="Disordered" evidence="8">
    <location>
        <begin position="159"/>
        <end position="214"/>
    </location>
</feature>
<proteinExistence type="predicted"/>
<evidence type="ECO:0000256" key="7">
    <source>
        <dbReference type="ARBA" id="ARBA00023242"/>
    </source>
</evidence>
<dbReference type="PANTHER" id="PTHR11202:SF36">
    <property type="entry name" value="ACTIN NUCLEATION-PROMOTING FACTOR WASL"/>
    <property type="match status" value="1"/>
</dbReference>
<dbReference type="PANTHER" id="PTHR11202">
    <property type="entry name" value="SPROUTY-RELATED, EVH1 DOMAIN-CONTAINING PROTEIN FAMILY MEMBER"/>
    <property type="match status" value="1"/>
</dbReference>
<sequence length="724" mass="79099">MSHLQQPTRNAYRPSTEMRGSVHLTAEENETVVSACRDRKWQVIAMGIAEIYQSGPPPRHDRWQRCCCGVVCFIKDNIARAFYIRLFDFDRRDFVWEQELFVEFTYKTRLPYFHTFEADDCQAGVNFAFEDEAANFGNAIEEKLRSRRQKREERNRLQMAAKNDQSFPVHDRQIPTCPSTNGVLSQHNKKSSKSSNKKGKKQKERKYTKADISNPTDFKHIQHVGWDPDKGFDLENYVDSKELNTLFEMAMVTEKDLKEPGTRQFIYDFIAKNGGADMIKGTAAKTGHAATPAAPPAVPSREHTSGPPSRPPPTPHPHAPPPPNGSVPRSVPPPPPARTGQTRAPPTPLSNGRMRSTASPQAAPPPPPPPPPPIMGGGVPPPPPPIPAASAANGIGGGGAGGAGQDARGALLEQIRKGKALNHVDPETESTHSTHSNPDAREALLDQIRGGIRLKAVPDSARTSPSENKLEGLAGALARALQERAKACMPDDDIVCHYATGTCVAGPHDGDLGDGDCNYCLWTQRESPWSYSSLRRTSTIFKNTGARRTRRTRPATSAACDITPPSFMRWNSGYSTWFDRGSPEKSLSSFEIDDATFMECLVNDVGSPDDSLRRPFLARTPPRPEVVVSAALTTSTPASQRSKKKVTFASSNAAVAAAKAKASSMPDLLEPPVPAAPCIKVDEQPESKTRARNSFVFSALSKMPFTTKRSGSFVEIAPSTVDQR</sequence>
<dbReference type="GO" id="GO:0005634">
    <property type="term" value="C:nucleus"/>
    <property type="evidence" value="ECO:0007669"/>
    <property type="project" value="UniProtKB-SubCell"/>
</dbReference>
<feature type="compositionally biased region" description="Pro residues" evidence="8">
    <location>
        <begin position="362"/>
        <end position="387"/>
    </location>
</feature>
<evidence type="ECO:0000313" key="13">
    <source>
        <dbReference type="Proteomes" id="UP000821837"/>
    </source>
</evidence>
<comment type="subcellular location">
    <subcellularLocation>
        <location evidence="2">Cytoplasm</location>
        <location evidence="2">Cytoskeleton</location>
    </subcellularLocation>
    <subcellularLocation>
        <location evidence="1">Nucleus</location>
    </subcellularLocation>
</comment>
<dbReference type="InterPro" id="IPR036936">
    <property type="entry name" value="CRIB_dom_sf"/>
</dbReference>
<protein>
    <recommendedName>
        <fullName evidence="14">Actin regulatory protein</fullName>
    </recommendedName>
</protein>
<reference evidence="12" key="1">
    <citation type="journal article" date="2020" name="Cell">
        <title>Large-Scale Comparative Analyses of Tick Genomes Elucidate Their Genetic Diversity and Vector Capacities.</title>
        <authorList>
            <consortium name="Tick Genome and Microbiome Consortium (TIGMIC)"/>
            <person name="Jia N."/>
            <person name="Wang J."/>
            <person name="Shi W."/>
            <person name="Du L."/>
            <person name="Sun Y."/>
            <person name="Zhan W."/>
            <person name="Jiang J.F."/>
            <person name="Wang Q."/>
            <person name="Zhang B."/>
            <person name="Ji P."/>
            <person name="Bell-Sakyi L."/>
            <person name="Cui X.M."/>
            <person name="Yuan T.T."/>
            <person name="Jiang B.G."/>
            <person name="Yang W.F."/>
            <person name="Lam T.T."/>
            <person name="Chang Q.C."/>
            <person name="Ding S.J."/>
            <person name="Wang X.J."/>
            <person name="Zhu J.G."/>
            <person name="Ruan X.D."/>
            <person name="Zhao L."/>
            <person name="Wei J.T."/>
            <person name="Ye R.Z."/>
            <person name="Que T.C."/>
            <person name="Du C.H."/>
            <person name="Zhou Y.H."/>
            <person name="Cheng J.X."/>
            <person name="Dai P.F."/>
            <person name="Guo W.B."/>
            <person name="Han X.H."/>
            <person name="Huang E.J."/>
            <person name="Li L.F."/>
            <person name="Wei W."/>
            <person name="Gao Y.C."/>
            <person name="Liu J.Z."/>
            <person name="Shao H.Z."/>
            <person name="Wang X."/>
            <person name="Wang C.C."/>
            <person name="Yang T.C."/>
            <person name="Huo Q.B."/>
            <person name="Li W."/>
            <person name="Chen H.Y."/>
            <person name="Chen S.E."/>
            <person name="Zhou L.G."/>
            <person name="Ni X.B."/>
            <person name="Tian J.H."/>
            <person name="Sheng Y."/>
            <person name="Liu T."/>
            <person name="Pan Y.S."/>
            <person name="Xia L.Y."/>
            <person name="Li J."/>
            <person name="Zhao F."/>
            <person name="Cao W.C."/>
        </authorList>
    </citation>
    <scope>NUCLEOTIDE SEQUENCE</scope>
    <source>
        <strain evidence="12">Rsan-2018</strain>
    </source>
</reference>
<keyword evidence="6" id="KW-0206">Cytoskeleton</keyword>
<keyword evidence="7" id="KW-0539">Nucleus</keyword>
<evidence type="ECO:0000256" key="6">
    <source>
        <dbReference type="ARBA" id="ARBA00023212"/>
    </source>
</evidence>
<dbReference type="VEuPathDB" id="VectorBase:RSAN_038888"/>
<dbReference type="PROSITE" id="PS50108">
    <property type="entry name" value="CRIB"/>
    <property type="match status" value="1"/>
</dbReference>
<name>A0A9D4QBF1_RHISA</name>
<dbReference type="Gene3D" id="2.30.29.30">
    <property type="entry name" value="Pleckstrin-homology domain (PH domain)/Phosphotyrosine-binding domain (PTB)"/>
    <property type="match status" value="1"/>
</dbReference>
<dbReference type="Proteomes" id="UP000821837">
    <property type="component" value="Chromosome 10"/>
</dbReference>
<dbReference type="Pfam" id="PF00568">
    <property type="entry name" value="WH1"/>
    <property type="match status" value="1"/>
</dbReference>
<dbReference type="EMBL" id="JABSTV010001246">
    <property type="protein sequence ID" value="KAH7975302.1"/>
    <property type="molecule type" value="Genomic_DNA"/>
</dbReference>
<keyword evidence="4" id="KW-0597">Phosphoprotein</keyword>
<dbReference type="InterPro" id="IPR033927">
    <property type="entry name" value="WASPfam_EVH1"/>
</dbReference>
<dbReference type="GO" id="GO:0005856">
    <property type="term" value="C:cytoskeleton"/>
    <property type="evidence" value="ECO:0007669"/>
    <property type="project" value="UniProtKB-SubCell"/>
</dbReference>
<dbReference type="PROSITE" id="PS51082">
    <property type="entry name" value="WH2"/>
    <property type="match status" value="2"/>
</dbReference>
<feature type="compositionally biased region" description="Polar residues" evidence="8">
    <location>
        <begin position="176"/>
        <end position="186"/>
    </location>
</feature>
<feature type="compositionally biased region" description="Polar residues" evidence="8">
    <location>
        <begin position="339"/>
        <end position="359"/>
    </location>
</feature>
<keyword evidence="5" id="KW-0677">Repeat</keyword>
<dbReference type="SMART" id="SM00246">
    <property type="entry name" value="WH2"/>
    <property type="match status" value="2"/>
</dbReference>
<evidence type="ECO:0000259" key="10">
    <source>
        <dbReference type="PROSITE" id="PS50229"/>
    </source>
</evidence>